<name>A0A1D1VSV1_RAMVA</name>
<accession>A0A1D1VSV1</accession>
<dbReference type="EMBL" id="BDGG01000010">
    <property type="protein sequence ID" value="GAV04051.1"/>
    <property type="molecule type" value="Genomic_DNA"/>
</dbReference>
<feature type="compositionally biased region" description="Acidic residues" evidence="1">
    <location>
        <begin position="235"/>
        <end position="245"/>
    </location>
</feature>
<dbReference type="Proteomes" id="UP000186922">
    <property type="component" value="Unassembled WGS sequence"/>
</dbReference>
<dbReference type="AlphaFoldDB" id="A0A1D1VSV1"/>
<organism evidence="2 3">
    <name type="scientific">Ramazzottius varieornatus</name>
    <name type="common">Water bear</name>
    <name type="synonym">Tardigrade</name>
    <dbReference type="NCBI Taxonomy" id="947166"/>
    <lineage>
        <taxon>Eukaryota</taxon>
        <taxon>Metazoa</taxon>
        <taxon>Ecdysozoa</taxon>
        <taxon>Tardigrada</taxon>
        <taxon>Eutardigrada</taxon>
        <taxon>Parachela</taxon>
        <taxon>Hypsibioidea</taxon>
        <taxon>Ramazzottiidae</taxon>
        <taxon>Ramazzottius</taxon>
    </lineage>
</organism>
<reference evidence="2 3" key="1">
    <citation type="journal article" date="2016" name="Nat. Commun.">
        <title>Extremotolerant tardigrade genome and improved radiotolerance of human cultured cells by tardigrade-unique protein.</title>
        <authorList>
            <person name="Hashimoto T."/>
            <person name="Horikawa D.D."/>
            <person name="Saito Y."/>
            <person name="Kuwahara H."/>
            <person name="Kozuka-Hata H."/>
            <person name="Shin-I T."/>
            <person name="Minakuchi Y."/>
            <person name="Ohishi K."/>
            <person name="Motoyama A."/>
            <person name="Aizu T."/>
            <person name="Enomoto A."/>
            <person name="Kondo K."/>
            <person name="Tanaka S."/>
            <person name="Hara Y."/>
            <person name="Koshikawa S."/>
            <person name="Sagara H."/>
            <person name="Miura T."/>
            <person name="Yokobori S."/>
            <person name="Miyagawa K."/>
            <person name="Suzuki Y."/>
            <person name="Kubo T."/>
            <person name="Oyama M."/>
            <person name="Kohara Y."/>
            <person name="Fujiyama A."/>
            <person name="Arakawa K."/>
            <person name="Katayama T."/>
            <person name="Toyoda A."/>
            <person name="Kunieda T."/>
        </authorList>
    </citation>
    <scope>NUCLEOTIDE SEQUENCE [LARGE SCALE GENOMIC DNA]</scope>
    <source>
        <strain evidence="2 3">YOKOZUNA-1</strain>
    </source>
</reference>
<evidence type="ECO:0000256" key="1">
    <source>
        <dbReference type="SAM" id="MobiDB-lite"/>
    </source>
</evidence>
<comment type="caution">
    <text evidence="2">The sequence shown here is derived from an EMBL/GenBank/DDBJ whole genome shotgun (WGS) entry which is preliminary data.</text>
</comment>
<feature type="region of interest" description="Disordered" evidence="1">
    <location>
        <begin position="203"/>
        <end position="245"/>
    </location>
</feature>
<proteinExistence type="predicted"/>
<evidence type="ECO:0000313" key="3">
    <source>
        <dbReference type="Proteomes" id="UP000186922"/>
    </source>
</evidence>
<protein>
    <submittedName>
        <fullName evidence="2">Uncharacterized protein</fullName>
    </submittedName>
</protein>
<gene>
    <name evidence="2" type="primary">RvY_14390-1</name>
    <name evidence="2" type="synonym">RvY_14390.1</name>
    <name evidence="2" type="ORF">RvY_14390</name>
</gene>
<evidence type="ECO:0000313" key="2">
    <source>
        <dbReference type="EMBL" id="GAV04051.1"/>
    </source>
</evidence>
<keyword evidence="3" id="KW-1185">Reference proteome</keyword>
<sequence>MPLSGLFLDAGVPTFITTQTSEFDDKNYSKTAGTSVAHLVLPDDVWMIWFIDAAQIYKATLTEQQLENKSKGGKTTVVNFIKAVKYAARPIFSSVFIFLGLVSYRESFDAGKTRVQRRDNGRVELSIKEFYTLTYLFLLEPVKTDAADIRFLLLQFGSNLNQCKKENKDLTDRIDDLERQALAHAVPGGVGNATQSMPVFSENRTRKVKKPKIDPHMSVINPASRKVKPPKGVEFDDNDDDDEED</sequence>